<dbReference type="SUPFAM" id="SSF52540">
    <property type="entry name" value="P-loop containing nucleoside triphosphate hydrolases"/>
    <property type="match status" value="1"/>
</dbReference>
<dbReference type="InterPro" id="IPR014001">
    <property type="entry name" value="Helicase_ATP-bd"/>
</dbReference>
<gene>
    <name evidence="2" type="ORF">ACFSKU_14660</name>
</gene>
<dbReference type="RefSeq" id="WP_229962858.1">
    <property type="nucleotide sequence ID" value="NZ_JAJJWI010000036.1"/>
</dbReference>
<dbReference type="Gene3D" id="3.40.50.300">
    <property type="entry name" value="P-loop containing nucleotide triphosphate hydrolases"/>
    <property type="match status" value="2"/>
</dbReference>
<keyword evidence="2" id="KW-0547">Nucleotide-binding</keyword>
<evidence type="ECO:0000313" key="3">
    <source>
        <dbReference type="Proteomes" id="UP001597369"/>
    </source>
</evidence>
<dbReference type="GO" id="GO:0004386">
    <property type="term" value="F:helicase activity"/>
    <property type="evidence" value="ECO:0007669"/>
    <property type="project" value="UniProtKB-KW"/>
</dbReference>
<keyword evidence="2" id="KW-0378">Hydrolase</keyword>
<feature type="domain" description="Helicase ATP-binding" evidence="1">
    <location>
        <begin position="139"/>
        <end position="310"/>
    </location>
</feature>
<keyword evidence="3" id="KW-1185">Reference proteome</keyword>
<dbReference type="InterPro" id="IPR050742">
    <property type="entry name" value="Helicase_Restrict-Modif_Enz"/>
</dbReference>
<accession>A0ABW4WZH2</accession>
<dbReference type="InterPro" id="IPR027417">
    <property type="entry name" value="P-loop_NTPase"/>
</dbReference>
<keyword evidence="2" id="KW-0067">ATP-binding</keyword>
<dbReference type="CDD" id="cd17926">
    <property type="entry name" value="DEXHc_RE"/>
    <property type="match status" value="1"/>
</dbReference>
<dbReference type="SMART" id="SM00487">
    <property type="entry name" value="DEXDc"/>
    <property type="match status" value="1"/>
</dbReference>
<organism evidence="2 3">
    <name type="scientific">Pontibacter silvestris</name>
    <dbReference type="NCBI Taxonomy" id="2305183"/>
    <lineage>
        <taxon>Bacteria</taxon>
        <taxon>Pseudomonadati</taxon>
        <taxon>Bacteroidota</taxon>
        <taxon>Cytophagia</taxon>
        <taxon>Cytophagales</taxon>
        <taxon>Hymenobacteraceae</taxon>
        <taxon>Pontibacter</taxon>
    </lineage>
</organism>
<dbReference type="EC" id="3.6.4.-" evidence="2"/>
<protein>
    <submittedName>
        <fullName evidence="2">DEAD/DEAH box helicase</fullName>
        <ecNumber evidence="2">3.6.4.-</ecNumber>
    </submittedName>
</protein>
<dbReference type="Proteomes" id="UP001597369">
    <property type="component" value="Unassembled WGS sequence"/>
</dbReference>
<dbReference type="PROSITE" id="PS51192">
    <property type="entry name" value="HELICASE_ATP_BIND_1"/>
    <property type="match status" value="1"/>
</dbReference>
<dbReference type="InterPro" id="IPR006935">
    <property type="entry name" value="Helicase/UvrB_N"/>
</dbReference>
<keyword evidence="2" id="KW-0347">Helicase</keyword>
<dbReference type="GO" id="GO:0016787">
    <property type="term" value="F:hydrolase activity"/>
    <property type="evidence" value="ECO:0007669"/>
    <property type="project" value="UniProtKB-KW"/>
</dbReference>
<dbReference type="PANTHER" id="PTHR47396">
    <property type="entry name" value="TYPE I RESTRICTION ENZYME ECOKI R PROTEIN"/>
    <property type="match status" value="1"/>
</dbReference>
<evidence type="ECO:0000313" key="2">
    <source>
        <dbReference type="EMBL" id="MFD2068132.1"/>
    </source>
</evidence>
<reference evidence="3" key="1">
    <citation type="journal article" date="2019" name="Int. J. Syst. Evol. Microbiol.">
        <title>The Global Catalogue of Microorganisms (GCM) 10K type strain sequencing project: providing services to taxonomists for standard genome sequencing and annotation.</title>
        <authorList>
            <consortium name="The Broad Institute Genomics Platform"/>
            <consortium name="The Broad Institute Genome Sequencing Center for Infectious Disease"/>
            <person name="Wu L."/>
            <person name="Ma J."/>
        </authorList>
    </citation>
    <scope>NUCLEOTIDE SEQUENCE [LARGE SCALE GENOMIC DNA]</scope>
    <source>
        <strain evidence="3">JCM 16545</strain>
    </source>
</reference>
<proteinExistence type="predicted"/>
<dbReference type="CDD" id="cd18785">
    <property type="entry name" value="SF2_C"/>
    <property type="match status" value="1"/>
</dbReference>
<comment type="caution">
    <text evidence="2">The sequence shown here is derived from an EMBL/GenBank/DDBJ whole genome shotgun (WGS) entry which is preliminary data.</text>
</comment>
<dbReference type="EMBL" id="JBHUHV010000043">
    <property type="protein sequence ID" value="MFD2068132.1"/>
    <property type="molecule type" value="Genomic_DNA"/>
</dbReference>
<sequence>MNLIYLPPIIKISYSTNNNFITQHFGKEETINNCELVSTSPFILKSNGREYYFTNSESEEIPEIYEYALLSSKKLVRKDFRSNNLKIKKWLRNPALQDTDPSSVITSWSGKFKVVKEDPAIRKPGLRSPQVGALYSILAHLQNAEEIGIVVMPTGTGKTETMLCSLIANQCEKLLVAVPSDSLRGQLSEKFMTLGLLKEFGVIDGEAQNPIVGVMNSKIEELSELEEFISKSNVVVTTMSILTGLSASSRSLLSRKFSHLFIDEAHHSQASTWKDFIRFFDKGKVFLFTATPYRNDGKKLDGKFIFSFSLKKAQEQKYYKKINYLPIREYDKRRADEAIAEKAVQQLRTDLLNGFHHILMARCRTKERAKEVFEYYSMHEDLNPVLVYTGIGGLSQRISAIKNKEHKIVICVDMLGEGFDLPELKIAAVHDERQSLPITLQFIGRFTRSSYDQLGEASFITNLAYPPIKEELDQLYAKDSDWNLLLPTMSEGATQKEIDFKDFLDGFGKLEESIIPFQNIVPALSTVVYKSDTEEWSPRNWKEGVSNIDSYDHQFADHNSESNTLVIILGKVSKVDWGDFDVVQNVDWELIVVFWEYTPDSNRIFINTSMKGLATEKLVKSIFSGESTKICGMDVFKIFHEVHRLSLYNVGARRGVGRDITFQSYFGRGVQDGLQLLEQGTLVKNNIFGVGYKNGEKVSLGCSVKGKIWSHSRGNLQELTQWCSTIGEIVENPDIDPNAVLQQTLVPISISQAPDVTPIAIEWHPEMYMYSEDKYEMLLNGKPFFLFNSELSVDDLSPTGELRFKVDTDGESVGFEMHLGLRTVAGMQEPYFEVKKTDNIPARILYRGRDEALVDFFQVYTPTFWFADGSQLFQNRYVKLRDRVGHIPLENIHTDTWAGVNLRKESQGISPYEQDSIQYYFIDKIKNDFDVVYDDDGSGEIADIVAINDYERHMDVHLYHLKYAKGGRVGNDIDNFYQVCGQAQKSLNWKHREGRHFFDHLLRRNEKTESGNTCSRLVKGSEDQLGTLLNAAKWTKEMRFHIYIVQPSLSKAGASESILLLLGNTHHYLHTVGNVKLNVICSQ</sequence>
<evidence type="ECO:0000259" key="1">
    <source>
        <dbReference type="PROSITE" id="PS51192"/>
    </source>
</evidence>
<dbReference type="Pfam" id="PF04851">
    <property type="entry name" value="ResIII"/>
    <property type="match status" value="1"/>
</dbReference>
<name>A0ABW4WZH2_9BACT</name>
<dbReference type="PANTHER" id="PTHR47396:SF1">
    <property type="entry name" value="ATP-DEPENDENT HELICASE IRC3-RELATED"/>
    <property type="match status" value="1"/>
</dbReference>